<reference evidence="2 3" key="1">
    <citation type="submission" date="2024-07" db="EMBL/GenBank/DDBJ databases">
        <title>Section-level genome sequencing and comparative genomics of Aspergillus sections Usti and Cavernicolus.</title>
        <authorList>
            <consortium name="Lawrence Berkeley National Laboratory"/>
            <person name="Nybo J.L."/>
            <person name="Vesth T.C."/>
            <person name="Theobald S."/>
            <person name="Frisvad J.C."/>
            <person name="Larsen T.O."/>
            <person name="Kjaerboelling I."/>
            <person name="Rothschild-Mancinelli K."/>
            <person name="Lyhne E.K."/>
            <person name="Kogle M.E."/>
            <person name="Barry K."/>
            <person name="Clum A."/>
            <person name="Na H."/>
            <person name="Ledsgaard L."/>
            <person name="Lin J."/>
            <person name="Lipzen A."/>
            <person name="Kuo A."/>
            <person name="Riley R."/>
            <person name="Mondo S."/>
            <person name="Labutti K."/>
            <person name="Haridas S."/>
            <person name="Pangalinan J."/>
            <person name="Salamov A.A."/>
            <person name="Simmons B.A."/>
            <person name="Magnuson J.K."/>
            <person name="Chen J."/>
            <person name="Drula E."/>
            <person name="Henrissat B."/>
            <person name="Wiebenga A."/>
            <person name="Lubbers R.J."/>
            <person name="Gomes A.C."/>
            <person name="Makela M.R."/>
            <person name="Stajich J."/>
            <person name="Grigoriev I.V."/>
            <person name="Mortensen U.H."/>
            <person name="De Vries R.P."/>
            <person name="Baker S.E."/>
            <person name="Andersen M.R."/>
        </authorList>
    </citation>
    <scope>NUCLEOTIDE SEQUENCE [LARGE SCALE GENOMIC DNA]</scope>
    <source>
        <strain evidence="2 3">CBS 209.92</strain>
    </source>
</reference>
<keyword evidence="1" id="KW-1133">Transmembrane helix</keyword>
<evidence type="ECO:0000313" key="2">
    <source>
        <dbReference type="EMBL" id="KAL2788068.1"/>
    </source>
</evidence>
<evidence type="ECO:0000256" key="1">
    <source>
        <dbReference type="SAM" id="Phobius"/>
    </source>
</evidence>
<sequence>MNNFQDYYYTILYYITESLAYYQLEALSINPLTTNTKMLLHTLTLLTLSSMALAAPIPSQYRHTHTHTARQLPVGDLKLLNMIVPGSGIPESVGRLSGDLGGRKHL</sequence>
<evidence type="ECO:0000313" key="3">
    <source>
        <dbReference type="Proteomes" id="UP001610563"/>
    </source>
</evidence>
<name>A0ABR4FYR7_9EURO</name>
<protein>
    <submittedName>
        <fullName evidence="2">Uncharacterized protein</fullName>
    </submittedName>
</protein>
<keyword evidence="1" id="KW-0812">Transmembrane</keyword>
<comment type="caution">
    <text evidence="2">The sequence shown here is derived from an EMBL/GenBank/DDBJ whole genome shotgun (WGS) entry which is preliminary data.</text>
</comment>
<dbReference type="EMBL" id="JBFTWV010000085">
    <property type="protein sequence ID" value="KAL2788068.1"/>
    <property type="molecule type" value="Genomic_DNA"/>
</dbReference>
<organism evidence="2 3">
    <name type="scientific">Aspergillus keveii</name>
    <dbReference type="NCBI Taxonomy" id="714993"/>
    <lineage>
        <taxon>Eukaryota</taxon>
        <taxon>Fungi</taxon>
        <taxon>Dikarya</taxon>
        <taxon>Ascomycota</taxon>
        <taxon>Pezizomycotina</taxon>
        <taxon>Eurotiomycetes</taxon>
        <taxon>Eurotiomycetidae</taxon>
        <taxon>Eurotiales</taxon>
        <taxon>Aspergillaceae</taxon>
        <taxon>Aspergillus</taxon>
        <taxon>Aspergillus subgen. Nidulantes</taxon>
    </lineage>
</organism>
<keyword evidence="3" id="KW-1185">Reference proteome</keyword>
<gene>
    <name evidence="2" type="ORF">BJX66DRAFT_265582</name>
</gene>
<accession>A0ABR4FYR7</accession>
<keyword evidence="1" id="KW-0472">Membrane</keyword>
<feature type="transmembrane region" description="Helical" evidence="1">
    <location>
        <begin position="38"/>
        <end position="57"/>
    </location>
</feature>
<dbReference type="Proteomes" id="UP001610563">
    <property type="component" value="Unassembled WGS sequence"/>
</dbReference>
<proteinExistence type="predicted"/>